<keyword evidence="1" id="KW-0732">Signal</keyword>
<dbReference type="EMBL" id="BPQR01000050">
    <property type="protein sequence ID" value="GJE07663.1"/>
    <property type="molecule type" value="Genomic_DNA"/>
</dbReference>
<keyword evidence="3" id="KW-1185">Reference proteome</keyword>
<dbReference type="InterPro" id="IPR011050">
    <property type="entry name" value="Pectin_lyase_fold/virulence"/>
</dbReference>
<comment type="caution">
    <text evidence="2">The sequence shown here is derived from an EMBL/GenBank/DDBJ whole genome shotgun (WGS) entry which is preliminary data.</text>
</comment>
<gene>
    <name evidence="2" type="ORF">AOPFMNJM_2992</name>
</gene>
<proteinExistence type="predicted"/>
<name>A0ABQ4SYW6_9HYPH</name>
<reference evidence="2" key="1">
    <citation type="journal article" date="2021" name="Front. Microbiol.">
        <title>Comprehensive Comparative Genomics and Phenotyping of Methylobacterium Species.</title>
        <authorList>
            <person name="Alessa O."/>
            <person name="Ogura Y."/>
            <person name="Fujitani Y."/>
            <person name="Takami H."/>
            <person name="Hayashi T."/>
            <person name="Sahin N."/>
            <person name="Tani A."/>
        </authorList>
    </citation>
    <scope>NUCLEOTIDE SEQUENCE</scope>
    <source>
        <strain evidence="2">LMG 23639</strain>
    </source>
</reference>
<dbReference type="InterPro" id="IPR012334">
    <property type="entry name" value="Pectin_lyas_fold"/>
</dbReference>
<protein>
    <recommendedName>
        <fullName evidence="4">Pectate lyase superfamily protein domain-containing protein</fullName>
    </recommendedName>
</protein>
<evidence type="ECO:0008006" key="4">
    <source>
        <dbReference type="Google" id="ProtNLM"/>
    </source>
</evidence>
<feature type="chain" id="PRO_5046537161" description="Pectate lyase superfamily protein domain-containing protein" evidence="1">
    <location>
        <begin position="22"/>
        <end position="553"/>
    </location>
</feature>
<organism evidence="2 3">
    <name type="scientific">Methylobacterium jeotgali</name>
    <dbReference type="NCBI Taxonomy" id="381630"/>
    <lineage>
        <taxon>Bacteria</taxon>
        <taxon>Pseudomonadati</taxon>
        <taxon>Pseudomonadota</taxon>
        <taxon>Alphaproteobacteria</taxon>
        <taxon>Hyphomicrobiales</taxon>
        <taxon>Methylobacteriaceae</taxon>
        <taxon>Methylobacterium</taxon>
    </lineage>
</organism>
<dbReference type="SUPFAM" id="SSF51126">
    <property type="entry name" value="Pectin lyase-like"/>
    <property type="match status" value="1"/>
</dbReference>
<evidence type="ECO:0000256" key="1">
    <source>
        <dbReference type="SAM" id="SignalP"/>
    </source>
</evidence>
<feature type="signal peptide" evidence="1">
    <location>
        <begin position="1"/>
        <end position="21"/>
    </location>
</feature>
<evidence type="ECO:0000313" key="3">
    <source>
        <dbReference type="Proteomes" id="UP001055102"/>
    </source>
</evidence>
<dbReference type="Proteomes" id="UP001055102">
    <property type="component" value="Unassembled WGS sequence"/>
</dbReference>
<accession>A0ABQ4SYW6</accession>
<evidence type="ECO:0000313" key="2">
    <source>
        <dbReference type="EMBL" id="GJE07663.1"/>
    </source>
</evidence>
<dbReference type="Gene3D" id="2.160.20.10">
    <property type="entry name" value="Single-stranded right-handed beta-helix, Pectin lyase-like"/>
    <property type="match status" value="1"/>
</dbReference>
<sequence length="553" mass="56481">MRSLARLFLAAPLIASGPALALDPSKVPSVTLGAGSNGDGSSLSAKANGATSSQTFGAWLSSVILGVPTVGGLRTYPTAILFNGAVIHVGGYNTFGDGGNGTYRWASTSTAADDGMLVIAPTGNAGAGRWLRQWDGALSIQAAGAVCDGSTDASFAAQRVVTALGPTGGRLIVPAGASCRVGLTWTSGRRLVIEGQGQSSTLMPASPTGTILAATNGTTQFRDLIVYSPNGYSTAGWLFDLSGGTHSLTNVYFAGGYDLVRFGNACRNCGASDIVVDGPKRNGFWVDVSPPTGQQYGIVTFARMKLQADSSNVGDGLTLVSGDTVWVSDSNFAGFNRGVVAKTSATRGYLANLFFNAVSADGAGGPDNSSDGWVFDGTAKTLTRINFINPWAAFMGGRGMYFKNVSDIDMTAARVIVNGRNGIELDTGVRAFKMIGGTVAGNSRIFPNKFNGIQALAGANNLTFAYVRSGPAHTGVDESQSDSQVCGLSISSTSITDYRVESGDFRGNLAGPGGGAPPYGLCDGGGGTAAPAGAALTNATKFVFGNRNGAYTP</sequence>
<reference evidence="2" key="2">
    <citation type="submission" date="2021-08" db="EMBL/GenBank/DDBJ databases">
        <authorList>
            <person name="Tani A."/>
            <person name="Ola A."/>
            <person name="Ogura Y."/>
            <person name="Katsura K."/>
            <person name="Hayashi T."/>
        </authorList>
    </citation>
    <scope>NUCLEOTIDE SEQUENCE</scope>
    <source>
        <strain evidence="2">LMG 23639</strain>
    </source>
</reference>